<keyword evidence="3" id="KW-1185">Reference proteome</keyword>
<evidence type="ECO:0000313" key="2">
    <source>
        <dbReference type="EMBL" id="EOA82644.1"/>
    </source>
</evidence>
<proteinExistence type="predicted"/>
<dbReference type="RefSeq" id="XP_008029363.1">
    <property type="nucleotide sequence ID" value="XM_008031172.1"/>
</dbReference>
<evidence type="ECO:0000313" key="3">
    <source>
        <dbReference type="Proteomes" id="UP000016935"/>
    </source>
</evidence>
<sequence length="129" mass="15203">MAYRTLTRRDEPTNIYNQIRLLDVYASNSAAVAGAIRIGLHNLCYQSAALERQVKEKSRQNKSYVEYAQRLQIRVWEMMEQLRQSKLRALQLQAELQSKRVSATGSRQRRQRRNGKKHKPHGSEYWEGR</sequence>
<reference evidence="2 3" key="2">
    <citation type="journal article" date="2013" name="PLoS Genet.">
        <title>Comparative genome structure, secondary metabolite, and effector coding capacity across Cochliobolus pathogens.</title>
        <authorList>
            <person name="Condon B.J."/>
            <person name="Leng Y."/>
            <person name="Wu D."/>
            <person name="Bushley K.E."/>
            <person name="Ohm R.A."/>
            <person name="Otillar R."/>
            <person name="Martin J."/>
            <person name="Schackwitz W."/>
            <person name="Grimwood J."/>
            <person name="MohdZainudin N."/>
            <person name="Xue C."/>
            <person name="Wang R."/>
            <person name="Manning V.A."/>
            <person name="Dhillon B."/>
            <person name="Tu Z.J."/>
            <person name="Steffenson B.J."/>
            <person name="Salamov A."/>
            <person name="Sun H."/>
            <person name="Lowry S."/>
            <person name="LaButti K."/>
            <person name="Han J."/>
            <person name="Copeland A."/>
            <person name="Lindquist E."/>
            <person name="Barry K."/>
            <person name="Schmutz J."/>
            <person name="Baker S.E."/>
            <person name="Ciuffetti L.M."/>
            <person name="Grigoriev I.V."/>
            <person name="Zhong S."/>
            <person name="Turgeon B.G."/>
        </authorList>
    </citation>
    <scope>NUCLEOTIDE SEQUENCE [LARGE SCALE GENOMIC DNA]</scope>
    <source>
        <strain evidence="3">28A</strain>
    </source>
</reference>
<reference evidence="2 3" key="1">
    <citation type="journal article" date="2012" name="PLoS Pathog.">
        <title>Diverse lifestyles and strategies of plant pathogenesis encoded in the genomes of eighteen Dothideomycetes fungi.</title>
        <authorList>
            <person name="Ohm R.A."/>
            <person name="Feau N."/>
            <person name="Henrissat B."/>
            <person name="Schoch C.L."/>
            <person name="Horwitz B.A."/>
            <person name="Barry K.W."/>
            <person name="Condon B.J."/>
            <person name="Copeland A.C."/>
            <person name="Dhillon B."/>
            <person name="Glaser F."/>
            <person name="Hesse C.N."/>
            <person name="Kosti I."/>
            <person name="LaButti K."/>
            <person name="Lindquist E.A."/>
            <person name="Lucas S."/>
            <person name="Salamov A.A."/>
            <person name="Bradshaw R.E."/>
            <person name="Ciuffetti L."/>
            <person name="Hamelin R.C."/>
            <person name="Kema G.H.J."/>
            <person name="Lawrence C."/>
            <person name="Scott J.A."/>
            <person name="Spatafora J.W."/>
            <person name="Turgeon B.G."/>
            <person name="de Wit P.J.G.M."/>
            <person name="Zhong S."/>
            <person name="Goodwin S.B."/>
            <person name="Grigoriev I.V."/>
        </authorList>
    </citation>
    <scope>NUCLEOTIDE SEQUENCE [LARGE SCALE GENOMIC DNA]</scope>
    <source>
        <strain evidence="3">28A</strain>
    </source>
</reference>
<dbReference type="HOGENOM" id="CLU_1950163_0_0_1"/>
<dbReference type="EMBL" id="KB908844">
    <property type="protein sequence ID" value="EOA82644.1"/>
    <property type="molecule type" value="Genomic_DNA"/>
</dbReference>
<dbReference type="AlphaFoldDB" id="R0JYY3"/>
<feature type="compositionally biased region" description="Polar residues" evidence="1">
    <location>
        <begin position="97"/>
        <end position="106"/>
    </location>
</feature>
<gene>
    <name evidence="2" type="ORF">SETTUDRAFT_22623</name>
</gene>
<feature type="compositionally biased region" description="Basic residues" evidence="1">
    <location>
        <begin position="107"/>
        <end position="120"/>
    </location>
</feature>
<dbReference type="GeneID" id="19402583"/>
<dbReference type="Proteomes" id="UP000016935">
    <property type="component" value="Unassembled WGS sequence"/>
</dbReference>
<organism evidence="2 3">
    <name type="scientific">Exserohilum turcicum (strain 28A)</name>
    <name type="common">Northern leaf blight fungus</name>
    <name type="synonym">Setosphaeria turcica</name>
    <dbReference type="NCBI Taxonomy" id="671987"/>
    <lineage>
        <taxon>Eukaryota</taxon>
        <taxon>Fungi</taxon>
        <taxon>Dikarya</taxon>
        <taxon>Ascomycota</taxon>
        <taxon>Pezizomycotina</taxon>
        <taxon>Dothideomycetes</taxon>
        <taxon>Pleosporomycetidae</taxon>
        <taxon>Pleosporales</taxon>
        <taxon>Pleosporineae</taxon>
        <taxon>Pleosporaceae</taxon>
        <taxon>Exserohilum</taxon>
    </lineage>
</organism>
<name>R0JYY3_EXST2</name>
<feature type="region of interest" description="Disordered" evidence="1">
    <location>
        <begin position="97"/>
        <end position="129"/>
    </location>
</feature>
<evidence type="ECO:0000256" key="1">
    <source>
        <dbReference type="SAM" id="MobiDB-lite"/>
    </source>
</evidence>
<accession>R0JYY3</accession>
<protein>
    <submittedName>
        <fullName evidence="2">Uncharacterized protein</fullName>
    </submittedName>
</protein>